<dbReference type="InterPro" id="IPR043129">
    <property type="entry name" value="ATPase_NBD"/>
</dbReference>
<sequence>MDNPDKNQTQNRRAIIDVGSNSVKLLVADVKGGGVTPLVHEGEQTRLG</sequence>
<evidence type="ECO:0000313" key="1">
    <source>
        <dbReference type="EMBL" id="SVC15359.1"/>
    </source>
</evidence>
<dbReference type="SUPFAM" id="SSF53067">
    <property type="entry name" value="Actin-like ATPase domain"/>
    <property type="match status" value="1"/>
</dbReference>
<feature type="non-terminal residue" evidence="1">
    <location>
        <position position="48"/>
    </location>
</feature>
<dbReference type="Gene3D" id="3.30.420.40">
    <property type="match status" value="1"/>
</dbReference>
<accession>A0A382JUC9</accession>
<protein>
    <recommendedName>
        <fullName evidence="2">Ppx/GppA phosphatase domain-containing protein</fullName>
    </recommendedName>
</protein>
<dbReference type="EMBL" id="UINC01076313">
    <property type="protein sequence ID" value="SVC15359.1"/>
    <property type="molecule type" value="Genomic_DNA"/>
</dbReference>
<reference evidence="1" key="1">
    <citation type="submission" date="2018-05" db="EMBL/GenBank/DDBJ databases">
        <authorList>
            <person name="Lanie J.A."/>
            <person name="Ng W.-L."/>
            <person name="Kazmierczak K.M."/>
            <person name="Andrzejewski T.M."/>
            <person name="Davidsen T.M."/>
            <person name="Wayne K.J."/>
            <person name="Tettelin H."/>
            <person name="Glass J.I."/>
            <person name="Rusch D."/>
            <person name="Podicherti R."/>
            <person name="Tsui H.-C.T."/>
            <person name="Winkler M.E."/>
        </authorList>
    </citation>
    <scope>NUCLEOTIDE SEQUENCE</scope>
</reference>
<gene>
    <name evidence="1" type="ORF">METZ01_LOCUS268213</name>
</gene>
<organism evidence="1">
    <name type="scientific">marine metagenome</name>
    <dbReference type="NCBI Taxonomy" id="408172"/>
    <lineage>
        <taxon>unclassified sequences</taxon>
        <taxon>metagenomes</taxon>
        <taxon>ecological metagenomes</taxon>
    </lineage>
</organism>
<evidence type="ECO:0008006" key="2">
    <source>
        <dbReference type="Google" id="ProtNLM"/>
    </source>
</evidence>
<dbReference type="AlphaFoldDB" id="A0A382JUC9"/>
<name>A0A382JUC9_9ZZZZ</name>
<proteinExistence type="predicted"/>